<dbReference type="PANTHER" id="PTHR16305:SF35">
    <property type="entry name" value="TRANSCRIPTIONAL ACTIVATOR DOMAIN"/>
    <property type="match status" value="1"/>
</dbReference>
<dbReference type="InterPro" id="IPR036388">
    <property type="entry name" value="WH-like_DNA-bd_sf"/>
</dbReference>
<dbReference type="SUPFAM" id="SSF48452">
    <property type="entry name" value="TPR-like"/>
    <property type="match status" value="2"/>
</dbReference>
<gene>
    <name evidence="4" type="ORF">IE331_15870</name>
</gene>
<dbReference type="EMBL" id="JACYXZ010000005">
    <property type="protein sequence ID" value="MBD8871104.1"/>
    <property type="molecule type" value="Genomic_DNA"/>
</dbReference>
<protein>
    <submittedName>
        <fullName evidence="4">AAA family ATPase</fullName>
    </submittedName>
</protein>
<keyword evidence="5" id="KW-1185">Reference proteome</keyword>
<evidence type="ECO:0000259" key="3">
    <source>
        <dbReference type="PROSITE" id="PS50043"/>
    </source>
</evidence>
<accession>A0A927K5W4</accession>
<dbReference type="PANTHER" id="PTHR16305">
    <property type="entry name" value="TESTICULAR SOLUBLE ADENYLYL CYCLASE"/>
    <property type="match status" value="1"/>
</dbReference>
<dbReference type="GO" id="GO:0006355">
    <property type="term" value="P:regulation of DNA-templated transcription"/>
    <property type="evidence" value="ECO:0007669"/>
    <property type="project" value="InterPro"/>
</dbReference>
<dbReference type="PRINTS" id="PR00038">
    <property type="entry name" value="HTHLUXR"/>
</dbReference>
<evidence type="ECO:0000313" key="5">
    <source>
        <dbReference type="Proteomes" id="UP000616839"/>
    </source>
</evidence>
<dbReference type="Pfam" id="PF13191">
    <property type="entry name" value="AAA_16"/>
    <property type="match status" value="1"/>
</dbReference>
<name>A0A927K5W4_9ACTN</name>
<evidence type="ECO:0000256" key="1">
    <source>
        <dbReference type="ARBA" id="ARBA00022741"/>
    </source>
</evidence>
<dbReference type="CDD" id="cd06170">
    <property type="entry name" value="LuxR_C_like"/>
    <property type="match status" value="1"/>
</dbReference>
<keyword evidence="2" id="KW-0067">ATP-binding</keyword>
<evidence type="ECO:0000313" key="4">
    <source>
        <dbReference type="EMBL" id="MBD8871104.1"/>
    </source>
</evidence>
<dbReference type="InterPro" id="IPR027417">
    <property type="entry name" value="P-loop_NTPase"/>
</dbReference>
<feature type="domain" description="HTH luxR-type" evidence="3">
    <location>
        <begin position="832"/>
        <end position="897"/>
    </location>
</feature>
<dbReference type="InterPro" id="IPR016032">
    <property type="entry name" value="Sig_transdc_resp-reg_C-effctor"/>
</dbReference>
<dbReference type="Proteomes" id="UP000616839">
    <property type="component" value="Unassembled WGS sequence"/>
</dbReference>
<dbReference type="GO" id="GO:0005524">
    <property type="term" value="F:ATP binding"/>
    <property type="evidence" value="ECO:0007669"/>
    <property type="project" value="UniProtKB-KW"/>
</dbReference>
<dbReference type="PROSITE" id="PS50043">
    <property type="entry name" value="HTH_LUXR_2"/>
    <property type="match status" value="1"/>
</dbReference>
<dbReference type="SUPFAM" id="SSF46894">
    <property type="entry name" value="C-terminal effector domain of the bipartite response regulators"/>
    <property type="match status" value="1"/>
</dbReference>
<sequence length="911" mass="96085">MGRAAGGRGSLVAIEGPAGIGKSRLLTHAREKATASGWRVLDTRCTPMSTTIDYCLLRDWFSMLAHRAGNGTHPFDGPGQVLSDLSDGTTRGIGDLVYGVRWVLEDLTQDQPVLLVVDDLQWADVGSLQALDLLVNALQHLPCLIVYAVRTGEQVAAPETLSRIQQSSKVFTLSPLSRGAVAVLLQDESPEATNDDVAHIHDVSGGVPFFVKELMADHEAVPETVVGSIAGRLGRLSATATATARAVCVLGPAASVGTVAELAGLRLDHVADDISSLVAAQVLTLDHGRLSARHPLIAHAVLAHMSSAEAADVHAHAADILSRRGAARAVVAGHLLQTMPAGDEDVRARLAEQGECALAGGDHAMAIRYLERAIAEGEVGPEDARLYSALARARAADGQIEQALAAWDLAAGHTEDIDDLARLKAEAGDALVMAGRHTDAQEAFGALLDAETPERPAQQRLVARLVLTGMLTGSSVEHLREQVRAASAGTGADGGYDDRLTMAAQAVLSTFACENAAGVRRNALDAAGDGLLLQAEGPEGAGTFMAASALTWASAFEESEALLTSAIERAQSRGSGPGLATAASARGYARMRMGMVTEAIGDFESALAQRSLGWKAHLGAVLSGLVECRIARGEIDLAAEHKADLEGIAHQPGLNGTYATWALADLAEAAGAHDHAAALYAEVGQLVTDRMDNPAILPWRSGEALALIRLGRSRDAVPLAAENLRLAHRYGAPLAVAQGLRSLAAIDPTSDRVALLREALEVLGDIRALRLQAQVATDLAGMMVLHGSTDNREVVRLLRLAETHAGFQELRPLGERVTRLLERIGEPVKRGNSETVNALTVSERRVAELAASGLSNRQIAQQLFVTVKAVEWHLSNVYRKLGIRSRTRLPAVLAVPAPRSPVLEQRSAVNH</sequence>
<reference evidence="4" key="1">
    <citation type="submission" date="2020-09" db="EMBL/GenBank/DDBJ databases">
        <title>Nocardioides sp. strain MJB4 16S ribosomal RNA gene Genome sequencing and assembly.</title>
        <authorList>
            <person name="Kim I."/>
        </authorList>
    </citation>
    <scope>NUCLEOTIDE SEQUENCE</scope>
    <source>
        <strain evidence="4">MJB4</strain>
    </source>
</reference>
<evidence type="ECO:0000256" key="2">
    <source>
        <dbReference type="ARBA" id="ARBA00022840"/>
    </source>
</evidence>
<dbReference type="SUPFAM" id="SSF52540">
    <property type="entry name" value="P-loop containing nucleoside triphosphate hydrolases"/>
    <property type="match status" value="1"/>
</dbReference>
<dbReference type="GO" id="GO:0004016">
    <property type="term" value="F:adenylate cyclase activity"/>
    <property type="evidence" value="ECO:0007669"/>
    <property type="project" value="TreeGrafter"/>
</dbReference>
<dbReference type="Pfam" id="PF00196">
    <property type="entry name" value="GerE"/>
    <property type="match status" value="1"/>
</dbReference>
<dbReference type="GO" id="GO:0003677">
    <property type="term" value="F:DNA binding"/>
    <property type="evidence" value="ECO:0007669"/>
    <property type="project" value="InterPro"/>
</dbReference>
<comment type="caution">
    <text evidence="4">The sequence shown here is derived from an EMBL/GenBank/DDBJ whole genome shotgun (WGS) entry which is preliminary data.</text>
</comment>
<dbReference type="Gene3D" id="1.10.10.10">
    <property type="entry name" value="Winged helix-like DNA-binding domain superfamily/Winged helix DNA-binding domain"/>
    <property type="match status" value="1"/>
</dbReference>
<dbReference type="Gene3D" id="1.25.40.10">
    <property type="entry name" value="Tetratricopeptide repeat domain"/>
    <property type="match status" value="2"/>
</dbReference>
<keyword evidence="1" id="KW-0547">Nucleotide-binding</keyword>
<organism evidence="4 5">
    <name type="scientific">Nocardioides donggukensis</name>
    <dbReference type="NCBI Taxonomy" id="2774019"/>
    <lineage>
        <taxon>Bacteria</taxon>
        <taxon>Bacillati</taxon>
        <taxon>Actinomycetota</taxon>
        <taxon>Actinomycetes</taxon>
        <taxon>Propionibacteriales</taxon>
        <taxon>Nocardioidaceae</taxon>
        <taxon>Nocardioides</taxon>
    </lineage>
</organism>
<dbReference type="InterPro" id="IPR000792">
    <property type="entry name" value="Tscrpt_reg_LuxR_C"/>
</dbReference>
<dbReference type="InterPro" id="IPR011990">
    <property type="entry name" value="TPR-like_helical_dom_sf"/>
</dbReference>
<dbReference type="AlphaFoldDB" id="A0A927K5W4"/>
<dbReference type="GO" id="GO:0005737">
    <property type="term" value="C:cytoplasm"/>
    <property type="evidence" value="ECO:0007669"/>
    <property type="project" value="TreeGrafter"/>
</dbReference>
<proteinExistence type="predicted"/>
<dbReference type="InterPro" id="IPR041664">
    <property type="entry name" value="AAA_16"/>
</dbReference>
<dbReference type="SMART" id="SM00421">
    <property type="entry name" value="HTH_LUXR"/>
    <property type="match status" value="1"/>
</dbReference>